<proteinExistence type="predicted"/>
<dbReference type="Proteomes" id="UP001469553">
    <property type="component" value="Unassembled WGS sequence"/>
</dbReference>
<accession>A0ABV0ZIF3</accession>
<evidence type="ECO:0000313" key="1">
    <source>
        <dbReference type="EMBL" id="MEQ2305375.1"/>
    </source>
</evidence>
<comment type="caution">
    <text evidence="1">The sequence shown here is derived from an EMBL/GenBank/DDBJ whole genome shotgun (WGS) entry which is preliminary data.</text>
</comment>
<dbReference type="EMBL" id="JAHRIP010062636">
    <property type="protein sequence ID" value="MEQ2305375.1"/>
    <property type="molecule type" value="Genomic_DNA"/>
</dbReference>
<organism evidence="1 2">
    <name type="scientific">Ameca splendens</name>
    <dbReference type="NCBI Taxonomy" id="208324"/>
    <lineage>
        <taxon>Eukaryota</taxon>
        <taxon>Metazoa</taxon>
        <taxon>Chordata</taxon>
        <taxon>Craniata</taxon>
        <taxon>Vertebrata</taxon>
        <taxon>Euteleostomi</taxon>
        <taxon>Actinopterygii</taxon>
        <taxon>Neopterygii</taxon>
        <taxon>Teleostei</taxon>
        <taxon>Neoteleostei</taxon>
        <taxon>Acanthomorphata</taxon>
        <taxon>Ovalentaria</taxon>
        <taxon>Atherinomorphae</taxon>
        <taxon>Cyprinodontiformes</taxon>
        <taxon>Goodeidae</taxon>
        <taxon>Ameca</taxon>
    </lineage>
</organism>
<protein>
    <submittedName>
        <fullName evidence="1">Uncharacterized protein</fullName>
    </submittedName>
</protein>
<gene>
    <name evidence="1" type="ORF">AMECASPLE_037229</name>
</gene>
<reference evidence="1 2" key="1">
    <citation type="submission" date="2021-06" db="EMBL/GenBank/DDBJ databases">
        <authorList>
            <person name="Palmer J.M."/>
        </authorList>
    </citation>
    <scope>NUCLEOTIDE SEQUENCE [LARGE SCALE GENOMIC DNA]</scope>
    <source>
        <strain evidence="1 2">AS_MEX2019</strain>
        <tissue evidence="1">Muscle</tissue>
    </source>
</reference>
<name>A0ABV0ZIF3_9TELE</name>
<keyword evidence="2" id="KW-1185">Reference proteome</keyword>
<sequence length="125" mass="14392">MNEKDPQFYATGFEVSITHCSNINQWSVWDCSSKLTLNYFRQKTVANVFPGCLMCTCYMVRLLNATLILPLIVYRAKTTANMKSVFNKEDKHCNAFKVTVIAKQPKLTKFHSLKTVPQQIYSNRS</sequence>
<evidence type="ECO:0000313" key="2">
    <source>
        <dbReference type="Proteomes" id="UP001469553"/>
    </source>
</evidence>